<dbReference type="Proteomes" id="UP000654075">
    <property type="component" value="Unassembled WGS sequence"/>
</dbReference>
<evidence type="ECO:0000256" key="2">
    <source>
        <dbReference type="ARBA" id="ARBA00022737"/>
    </source>
</evidence>
<evidence type="ECO:0000256" key="4">
    <source>
        <dbReference type="ARBA" id="ARBA00022840"/>
    </source>
</evidence>
<dbReference type="InterPro" id="IPR008271">
    <property type="entry name" value="Ser/Thr_kinase_AS"/>
</dbReference>
<dbReference type="EMBL" id="CAJNNV010030762">
    <property type="protein sequence ID" value="CAE8633427.1"/>
    <property type="molecule type" value="Genomic_DNA"/>
</dbReference>
<evidence type="ECO:0000256" key="5">
    <source>
        <dbReference type="SAM" id="MobiDB-lite"/>
    </source>
</evidence>
<feature type="transmembrane region" description="Helical" evidence="6">
    <location>
        <begin position="769"/>
        <end position="791"/>
    </location>
</feature>
<evidence type="ECO:0000256" key="3">
    <source>
        <dbReference type="ARBA" id="ARBA00022741"/>
    </source>
</evidence>
<feature type="compositionally biased region" description="Low complexity" evidence="5">
    <location>
        <begin position="1178"/>
        <end position="1189"/>
    </location>
</feature>
<keyword evidence="9" id="KW-1185">Reference proteome</keyword>
<dbReference type="SMART" id="SM00220">
    <property type="entry name" value="S_TKc"/>
    <property type="match status" value="1"/>
</dbReference>
<dbReference type="PROSITE" id="PS50011">
    <property type="entry name" value="PROTEIN_KINASE_DOM"/>
    <property type="match status" value="1"/>
</dbReference>
<dbReference type="Gene3D" id="1.10.510.10">
    <property type="entry name" value="Transferase(Phosphotransferase) domain 1"/>
    <property type="match status" value="1"/>
</dbReference>
<evidence type="ECO:0000256" key="1">
    <source>
        <dbReference type="ARBA" id="ARBA00022614"/>
    </source>
</evidence>
<dbReference type="InterPro" id="IPR032675">
    <property type="entry name" value="LRR_dom_sf"/>
</dbReference>
<dbReference type="GO" id="GO:0004672">
    <property type="term" value="F:protein kinase activity"/>
    <property type="evidence" value="ECO:0007669"/>
    <property type="project" value="InterPro"/>
</dbReference>
<keyword evidence="3" id="KW-0547">Nucleotide-binding</keyword>
<organism evidence="8 9">
    <name type="scientific">Polarella glacialis</name>
    <name type="common">Dinoflagellate</name>
    <dbReference type="NCBI Taxonomy" id="89957"/>
    <lineage>
        <taxon>Eukaryota</taxon>
        <taxon>Sar</taxon>
        <taxon>Alveolata</taxon>
        <taxon>Dinophyceae</taxon>
        <taxon>Suessiales</taxon>
        <taxon>Suessiaceae</taxon>
        <taxon>Polarella</taxon>
    </lineage>
</organism>
<evidence type="ECO:0000259" key="7">
    <source>
        <dbReference type="PROSITE" id="PS50011"/>
    </source>
</evidence>
<keyword evidence="6" id="KW-0812">Transmembrane</keyword>
<keyword evidence="6" id="KW-0472">Membrane</keyword>
<dbReference type="PANTHER" id="PTHR48056:SF81">
    <property type="entry name" value="RECEPTOR PROTEIN-TYROSINE KINASE CEPR1"/>
    <property type="match status" value="1"/>
</dbReference>
<dbReference type="InterPro" id="IPR000719">
    <property type="entry name" value="Prot_kinase_dom"/>
</dbReference>
<dbReference type="OrthoDB" id="4062651at2759"/>
<evidence type="ECO:0000313" key="9">
    <source>
        <dbReference type="Proteomes" id="UP000654075"/>
    </source>
</evidence>
<name>A0A813H715_POLGL</name>
<dbReference type="SUPFAM" id="SSF56112">
    <property type="entry name" value="Protein kinase-like (PK-like)"/>
    <property type="match status" value="1"/>
</dbReference>
<dbReference type="PROSITE" id="PS00108">
    <property type="entry name" value="PROTEIN_KINASE_ST"/>
    <property type="match status" value="1"/>
</dbReference>
<feature type="domain" description="Protein kinase" evidence="7">
    <location>
        <begin position="873"/>
        <end position="1141"/>
    </location>
</feature>
<evidence type="ECO:0000256" key="6">
    <source>
        <dbReference type="SAM" id="Phobius"/>
    </source>
</evidence>
<evidence type="ECO:0000313" key="8">
    <source>
        <dbReference type="EMBL" id="CAE8633427.1"/>
    </source>
</evidence>
<reference evidence="8" key="1">
    <citation type="submission" date="2021-02" db="EMBL/GenBank/DDBJ databases">
        <authorList>
            <person name="Dougan E. K."/>
            <person name="Rhodes N."/>
            <person name="Thang M."/>
            <person name="Chan C."/>
        </authorList>
    </citation>
    <scope>NUCLEOTIDE SEQUENCE</scope>
</reference>
<dbReference type="Pfam" id="PF00069">
    <property type="entry name" value="Pkinase"/>
    <property type="match status" value="1"/>
</dbReference>
<gene>
    <name evidence="8" type="ORF">PGLA1383_LOCUS49323</name>
</gene>
<keyword evidence="2" id="KW-0677">Repeat</keyword>
<dbReference type="AlphaFoldDB" id="A0A813H715"/>
<protein>
    <recommendedName>
        <fullName evidence="7">Protein kinase domain-containing protein</fullName>
    </recommendedName>
</protein>
<sequence>MEQHWSELGNTLQPLTCSVTCRFGDDSIVTHNSHLYTRTRTTITIERRSFQADHGLNEPVVRRLVEAIDHDDVETNTTAENASVEADWVHDYGILKPILSARGFNVSGASRLCELPSVYCNSGYRRRVPSYAASLMGQNWVGKEYQLVMTVPDKAINATMDAVLFDLKRVGFFQVYVNSGIMPAGIERLTTANLIWIEGNQTHGLEGPLPPGFWSLKTRMFLMAQMGPQFTGQLDAVLPMCDHLDYRLYLYRLQGLTGDISGLKACKKVVGRFEIFLNPKLSGNVFDVMLDWDGLGGAINLWGCNFRGKVPGAATSTTAASDRWVQWCNARSKLNFRASQLVGGPLPAGLQACSDKLTRFHVADDAITGPFPLTLAGNSNFDTTGLSIWGNKFTGPLPDIPAQVTTLDLKRNRWSGDIPASWAASDLTSLDLSSCQMSGPIPNITGKISSVILSDNRFSGQVPESWYANYKLQKIDLSRNQISGPPFAWGWTSTDPRDNYNVATFLSAYRASPSWPLTSISFSGNPLNISAGFLLGMLAEYALEDVQAATCGLEGYVSSLDLFAHAPAAGGGVETRAGSVAYNNLKLLDLAGNSITSFGYNAAAARRSTCWAGSDWALRLPQLGDLNLEGCAQLTSLHPQVYVVQKLNVLGTPKLMGPPVVANKSSCSSAAGQAAASCSGELWPACFYLIPVYEDVQSEPRTECGELGVEGFTGERPVIKVSPELFAKQALCRCKAAYYGASCADNVTDGRAPRDVAGGEDGDISSTNLAIIIAVSVVALLAVGGGLLLWWRRINANKRKSNAFEIALQAQIKEAEAAQASSGIGGYYAGEEDLNSIPDTASVTAEIFGDLQFEEILTVGMREHWLIPAEHFKLDSSAVASGGFGEVRCAKLLGSTEVAIKIPRRKGNKVLQSEVKALVNEMRLFRRIRHPNVVLFHGVTAFRIADAAVLCLVLEWIPGGDFGKYVRQRRENGSFQSQCERYRTDKSKMVDEQRLLIDTARGLSYLHGQEPVLLHRDLKPGNILVETSDPPRAKLADFGLSVLMSGDDPSIRAGTRNYMAPEVAESKSYTTPADIYSLGSICAFVLSSKHPSGLGEDAWKVCQDAMADASTALQTVAHVGLHCLPQEPSGRAKIDEIYKMLAEETPCDIQTCDIQAISLQEKGALSGSGGGNSTAMPTHSQSKTPSSASPTPPEDPRLSL</sequence>
<comment type="caution">
    <text evidence="8">The sequence shown here is derived from an EMBL/GenBank/DDBJ whole genome shotgun (WGS) entry which is preliminary data.</text>
</comment>
<proteinExistence type="predicted"/>
<dbReference type="InterPro" id="IPR050647">
    <property type="entry name" value="Plant_LRR-RLKs"/>
</dbReference>
<keyword evidence="1" id="KW-0433">Leucine-rich repeat</keyword>
<dbReference type="InterPro" id="IPR011009">
    <property type="entry name" value="Kinase-like_dom_sf"/>
</dbReference>
<dbReference type="InterPro" id="IPR001611">
    <property type="entry name" value="Leu-rich_rpt"/>
</dbReference>
<dbReference type="SUPFAM" id="SSF52058">
    <property type="entry name" value="L domain-like"/>
    <property type="match status" value="1"/>
</dbReference>
<dbReference type="GO" id="GO:0005524">
    <property type="term" value="F:ATP binding"/>
    <property type="evidence" value="ECO:0007669"/>
    <property type="project" value="UniProtKB-KW"/>
</dbReference>
<dbReference type="Gene3D" id="3.80.10.10">
    <property type="entry name" value="Ribonuclease Inhibitor"/>
    <property type="match status" value="1"/>
</dbReference>
<keyword evidence="6" id="KW-1133">Transmembrane helix</keyword>
<feature type="region of interest" description="Disordered" evidence="5">
    <location>
        <begin position="1163"/>
        <end position="1200"/>
    </location>
</feature>
<accession>A0A813H715</accession>
<dbReference type="PANTHER" id="PTHR48056">
    <property type="entry name" value="LRR RECEPTOR-LIKE SERINE/THREONINE-PROTEIN KINASE-RELATED"/>
    <property type="match status" value="1"/>
</dbReference>
<dbReference type="Pfam" id="PF00560">
    <property type="entry name" value="LRR_1"/>
    <property type="match status" value="1"/>
</dbReference>
<keyword evidence="4" id="KW-0067">ATP-binding</keyword>
<feature type="transmembrane region" description="Helical" evidence="6">
    <location>
        <begin position="933"/>
        <end position="957"/>
    </location>
</feature>